<dbReference type="EMBL" id="JAYWVC010000416">
    <property type="protein sequence ID" value="MED7828541.1"/>
    <property type="molecule type" value="Genomic_DNA"/>
</dbReference>
<accession>A0ABU7FX52</accession>
<feature type="domain" description="HTH cro/C1-type" evidence="1">
    <location>
        <begin position="22"/>
        <end position="62"/>
    </location>
</feature>
<dbReference type="Gene3D" id="1.10.260.40">
    <property type="entry name" value="lambda repressor-like DNA-binding domains"/>
    <property type="match status" value="1"/>
</dbReference>
<proteinExistence type="predicted"/>
<dbReference type="SUPFAM" id="SSF47413">
    <property type="entry name" value="lambda repressor-like DNA-binding domains"/>
    <property type="match status" value="1"/>
</dbReference>
<sequence>RVSFGDLANYLAEALDEWSQEVRDAHMQQGLTQLRLAEKLGINQATLSRRLSGRRVVSMGMALTVDQWTQNVIPCGFSPTSLPTRL</sequence>
<dbReference type="PROSITE" id="PS50943">
    <property type="entry name" value="HTH_CROC1"/>
    <property type="match status" value="1"/>
</dbReference>
<name>A0ABU7FX52_9ACTN</name>
<dbReference type="InterPro" id="IPR010982">
    <property type="entry name" value="Lambda_DNA-bd_dom_sf"/>
</dbReference>
<protein>
    <submittedName>
        <fullName evidence="2">Helix-turn-helix transcriptional regulator</fullName>
    </submittedName>
</protein>
<feature type="non-terminal residue" evidence="2">
    <location>
        <position position="1"/>
    </location>
</feature>
<keyword evidence="3" id="KW-1185">Reference proteome</keyword>
<dbReference type="InterPro" id="IPR001387">
    <property type="entry name" value="Cro/C1-type_HTH"/>
</dbReference>
<dbReference type="CDD" id="cd00093">
    <property type="entry name" value="HTH_XRE"/>
    <property type="match status" value="1"/>
</dbReference>
<evidence type="ECO:0000313" key="3">
    <source>
        <dbReference type="Proteomes" id="UP001333996"/>
    </source>
</evidence>
<evidence type="ECO:0000259" key="1">
    <source>
        <dbReference type="PROSITE" id="PS50943"/>
    </source>
</evidence>
<gene>
    <name evidence="2" type="ORF">VXC91_43540</name>
</gene>
<evidence type="ECO:0000313" key="2">
    <source>
        <dbReference type="EMBL" id="MED7828541.1"/>
    </source>
</evidence>
<dbReference type="RefSeq" id="WP_329512881.1">
    <property type="nucleotide sequence ID" value="NZ_JAYWVC010000416.1"/>
</dbReference>
<comment type="caution">
    <text evidence="2">The sequence shown here is derived from an EMBL/GenBank/DDBJ whole genome shotgun (WGS) entry which is preliminary data.</text>
</comment>
<reference evidence="2" key="1">
    <citation type="submission" date="2024-01" db="EMBL/GenBank/DDBJ databases">
        <title>First draft genome sequence data of TA4-1, the type strain of Gram-positive actinobacterium Streptomyces chiangmaiensis.</title>
        <authorList>
            <person name="Yasawong M."/>
            <person name="Nantapong N."/>
        </authorList>
    </citation>
    <scope>NUCLEOTIDE SEQUENCE</scope>
    <source>
        <strain evidence="2">TA4-1</strain>
    </source>
</reference>
<organism evidence="2 3">
    <name type="scientific">Streptomyces chiangmaiensis</name>
    <dbReference type="NCBI Taxonomy" id="766497"/>
    <lineage>
        <taxon>Bacteria</taxon>
        <taxon>Bacillati</taxon>
        <taxon>Actinomycetota</taxon>
        <taxon>Actinomycetes</taxon>
        <taxon>Kitasatosporales</taxon>
        <taxon>Streptomycetaceae</taxon>
        <taxon>Streptomyces</taxon>
    </lineage>
</organism>
<dbReference type="Proteomes" id="UP001333996">
    <property type="component" value="Unassembled WGS sequence"/>
</dbReference>
<dbReference type="Pfam" id="PF01381">
    <property type="entry name" value="HTH_3"/>
    <property type="match status" value="1"/>
</dbReference>